<name>A0A0F9CNQ2_9ZZZZ</name>
<dbReference type="AlphaFoldDB" id="A0A0F9CNQ2"/>
<protein>
    <submittedName>
        <fullName evidence="2">Uncharacterized protein</fullName>
    </submittedName>
</protein>
<feature type="compositionally biased region" description="Basic residues" evidence="1">
    <location>
        <begin position="7"/>
        <end position="16"/>
    </location>
</feature>
<organism evidence="2">
    <name type="scientific">marine sediment metagenome</name>
    <dbReference type="NCBI Taxonomy" id="412755"/>
    <lineage>
        <taxon>unclassified sequences</taxon>
        <taxon>metagenomes</taxon>
        <taxon>ecological metagenomes</taxon>
    </lineage>
</organism>
<sequence length="71" mass="7860">MPGHTPKEKRKRKTRNKSFPTPSLAEFDPIDSAADSLADAVMRGSKAFKVQKDKLKRLAKKSLSDSPFKGS</sequence>
<comment type="caution">
    <text evidence="2">The sequence shown here is derived from an EMBL/GenBank/DDBJ whole genome shotgun (WGS) entry which is preliminary data.</text>
</comment>
<feature type="region of interest" description="Disordered" evidence="1">
    <location>
        <begin position="1"/>
        <end position="26"/>
    </location>
</feature>
<evidence type="ECO:0000313" key="2">
    <source>
        <dbReference type="EMBL" id="KKL50779.1"/>
    </source>
</evidence>
<accession>A0A0F9CNQ2</accession>
<reference evidence="2" key="1">
    <citation type="journal article" date="2015" name="Nature">
        <title>Complex archaea that bridge the gap between prokaryotes and eukaryotes.</title>
        <authorList>
            <person name="Spang A."/>
            <person name="Saw J.H."/>
            <person name="Jorgensen S.L."/>
            <person name="Zaremba-Niedzwiedzka K."/>
            <person name="Martijn J."/>
            <person name="Lind A.E."/>
            <person name="van Eijk R."/>
            <person name="Schleper C."/>
            <person name="Guy L."/>
            <person name="Ettema T.J."/>
        </authorList>
    </citation>
    <scope>NUCLEOTIDE SEQUENCE</scope>
</reference>
<gene>
    <name evidence="2" type="ORF">LCGC14_2302090</name>
</gene>
<proteinExistence type="predicted"/>
<dbReference type="EMBL" id="LAZR01032476">
    <property type="protein sequence ID" value="KKL50779.1"/>
    <property type="molecule type" value="Genomic_DNA"/>
</dbReference>
<evidence type="ECO:0000256" key="1">
    <source>
        <dbReference type="SAM" id="MobiDB-lite"/>
    </source>
</evidence>